<dbReference type="AlphaFoldDB" id="A0A5J4TFU5"/>
<dbReference type="Proteomes" id="UP000324800">
    <property type="component" value="Unassembled WGS sequence"/>
</dbReference>
<organism evidence="1 2">
    <name type="scientific">Streblomastix strix</name>
    <dbReference type="NCBI Taxonomy" id="222440"/>
    <lineage>
        <taxon>Eukaryota</taxon>
        <taxon>Metamonada</taxon>
        <taxon>Preaxostyla</taxon>
        <taxon>Oxymonadida</taxon>
        <taxon>Streblomastigidae</taxon>
        <taxon>Streblomastix</taxon>
    </lineage>
</organism>
<proteinExistence type="predicted"/>
<gene>
    <name evidence="1" type="ORF">EZS28_047992</name>
</gene>
<sequence length="88" mass="10109">MKPTKQYNSNIASLANLDKHLDSVQGKEKGNVFKLALDFGVLIERVDGNNEDQTIKYKYMLPVDASSERRAPLKIRSRDNIDMYKSYL</sequence>
<accession>A0A5J4TFU5</accession>
<comment type="caution">
    <text evidence="1">The sequence shown here is derived from an EMBL/GenBank/DDBJ whole genome shotgun (WGS) entry which is preliminary data.</text>
</comment>
<reference evidence="1 2" key="1">
    <citation type="submission" date="2019-03" db="EMBL/GenBank/DDBJ databases">
        <title>Single cell metagenomics reveals metabolic interactions within the superorganism composed of flagellate Streblomastix strix and complex community of Bacteroidetes bacteria on its surface.</title>
        <authorList>
            <person name="Treitli S.C."/>
            <person name="Kolisko M."/>
            <person name="Husnik F."/>
            <person name="Keeling P."/>
            <person name="Hampl V."/>
        </authorList>
    </citation>
    <scope>NUCLEOTIDE SEQUENCE [LARGE SCALE GENOMIC DNA]</scope>
    <source>
        <strain evidence="1">ST1C</strain>
    </source>
</reference>
<evidence type="ECO:0000313" key="1">
    <source>
        <dbReference type="EMBL" id="KAA6356481.1"/>
    </source>
</evidence>
<protein>
    <submittedName>
        <fullName evidence="1">Uncharacterized protein</fullName>
    </submittedName>
</protein>
<dbReference type="EMBL" id="SNRW01032901">
    <property type="protein sequence ID" value="KAA6356481.1"/>
    <property type="molecule type" value="Genomic_DNA"/>
</dbReference>
<evidence type="ECO:0000313" key="2">
    <source>
        <dbReference type="Proteomes" id="UP000324800"/>
    </source>
</evidence>
<name>A0A5J4TFU5_9EUKA</name>